<dbReference type="GO" id="GO:0051607">
    <property type="term" value="P:defense response to virus"/>
    <property type="evidence" value="ECO:0007669"/>
    <property type="project" value="UniProtKB-KW"/>
</dbReference>
<dbReference type="Pfam" id="PF01905">
    <property type="entry name" value="DevR"/>
    <property type="match status" value="1"/>
</dbReference>
<proteinExistence type="predicted"/>
<comment type="function">
    <text evidence="2">CRISPR (clustered regularly interspaced short palindromic repeat) is an adaptive immune system that provides protection against mobile genetic elements (viruses, transposable elements and conjugative plasmids). CRISPR clusters contain spacers, sequences complementary to antecedent mobile elements, and target invading nucleic acids. CRISPR clusters are transcribed and processed into CRISPR RNA (crRNA).</text>
</comment>
<accession>A0A0P1L8H4</accession>
<keyword evidence="1" id="KW-0051">Antiviral defense</keyword>
<dbReference type="InterPro" id="IPR010154">
    <property type="entry name" value="CRISPR-assoc_Cas7/Cst2/DevR"/>
</dbReference>
<reference evidence="3 6" key="1">
    <citation type="submission" date="2015-11" db="EMBL/GenBank/DDBJ databases">
        <authorList>
            <person name="Varghese N."/>
        </authorList>
    </citation>
    <scope>NUCLEOTIDE SEQUENCE [LARGE SCALE GENOMIC DNA]</scope>
    <source>
        <strain evidence="3 6">JGI-8</strain>
    </source>
</reference>
<evidence type="ECO:0000256" key="2">
    <source>
        <dbReference type="ARBA" id="ARBA00025626"/>
    </source>
</evidence>
<accession>A0A0P1N0Q1</accession>
<reference evidence="4 5" key="2">
    <citation type="submission" date="2015-11" db="EMBL/GenBank/DDBJ databases">
        <authorList>
            <person name="Zhang Y."/>
            <person name="Guo Z."/>
        </authorList>
    </citation>
    <scope>NUCLEOTIDE SEQUENCE [LARGE SCALE GENOMIC DNA]</scope>
    <source>
        <strain evidence="4">JGI-4</strain>
    </source>
</reference>
<dbReference type="AlphaFoldDB" id="A0A0P1L8H4"/>
<dbReference type="RefSeq" id="WP_075426333.1">
    <property type="nucleotide sequence ID" value="NZ_CZVI01000019.1"/>
</dbReference>
<dbReference type="NCBIfam" id="TIGR01875">
    <property type="entry name" value="cas_MJ0381"/>
    <property type="match status" value="1"/>
</dbReference>
<dbReference type="Proteomes" id="UP000182200">
    <property type="component" value="Unassembled WGS sequence"/>
</dbReference>
<protein>
    <submittedName>
        <fullName evidence="4">CRISPR-associated protein Cst2</fullName>
    </submittedName>
</protein>
<evidence type="ECO:0000256" key="1">
    <source>
        <dbReference type="ARBA" id="ARBA00023118"/>
    </source>
</evidence>
<dbReference type="InterPro" id="IPR013414">
    <property type="entry name" value="Cas7/Cst2/DevR_sub_I-B/Tneap"/>
</dbReference>
<dbReference type="Proteomes" id="UP000182011">
    <property type="component" value="Unassembled WGS sequence"/>
</dbReference>
<dbReference type="OrthoDB" id="9781560at2"/>
<gene>
    <name evidence="4" type="ORF">JGI4_00217</name>
    <name evidence="3" type="ORF">JGI8_01365</name>
</gene>
<accession>A0A0S4MRU4</accession>
<accession>A0A0P1P6I3</accession>
<dbReference type="STRING" id="1633631.GCA_001442925_00219"/>
<dbReference type="EMBL" id="CZVI01000019">
    <property type="protein sequence ID" value="CUS89922.1"/>
    <property type="molecule type" value="Genomic_DNA"/>
</dbReference>
<evidence type="ECO:0000313" key="5">
    <source>
        <dbReference type="Proteomes" id="UP000182011"/>
    </source>
</evidence>
<evidence type="ECO:0000313" key="4">
    <source>
        <dbReference type="EMBL" id="CUU01243.1"/>
    </source>
</evidence>
<keyword evidence="6" id="KW-1185">Reference proteome</keyword>
<dbReference type="NCBIfam" id="TIGR02585">
    <property type="entry name" value="cas_Cst2_DevR"/>
    <property type="match status" value="1"/>
</dbReference>
<accession>A0A0N7MPP7</accession>
<evidence type="ECO:0000313" key="6">
    <source>
        <dbReference type="Proteomes" id="UP000182200"/>
    </source>
</evidence>
<accession>A0A0P1M617</accession>
<evidence type="ECO:0000313" key="3">
    <source>
        <dbReference type="EMBL" id="CUS89922.1"/>
    </source>
</evidence>
<sequence length="302" mass="34697">MNRKGLTITYIVKAFPCNYDEGYGNVSIAKKIHRGSGETFLFTSRQALRYSIVNWLVEHGIWKYAQLTSEQGVKQYDPKQLKKEFPEEADLFGYMITAGRGRQAQTRAAVARLTHLISFEPWFGDQELLTNKNFADRLGENPDMANIETGYGYYKYSLSVDLDKVGKDENFGHNLSKEEKIKRVCDLIEATKFLYRDIRGRREDLKPIFVIGGVYHKKSLFFHNAVNVIFKGSKPFINYESLKQVLEAKYTVSEKEIKIIGDLTHLGIQKGEFGDDFGITVSPFDALDRIKEEVEKAFNEKK</sequence>
<organism evidence="4 5">
    <name type="scientific">Candidatus Kryptonium thompsonii</name>
    <dbReference type="NCBI Taxonomy" id="1633631"/>
    <lineage>
        <taxon>Bacteria</taxon>
        <taxon>Pseudomonadati</taxon>
        <taxon>Candidatus Kryptoniota</taxon>
        <taxon>Candidatus Kryptonium</taxon>
    </lineage>
</organism>
<accession>A0A0P1M4Z6</accession>
<dbReference type="EMBL" id="FAOP01000001">
    <property type="protein sequence ID" value="CUU01243.1"/>
    <property type="molecule type" value="Genomic_DNA"/>
</dbReference>
<name>A0A0P1L8H4_9BACT</name>